<evidence type="ECO:0000313" key="4">
    <source>
        <dbReference type="Proteomes" id="UP000254866"/>
    </source>
</evidence>
<dbReference type="Gene3D" id="3.40.50.1820">
    <property type="entry name" value="alpha/beta hydrolase"/>
    <property type="match status" value="1"/>
</dbReference>
<dbReference type="GO" id="GO:0016787">
    <property type="term" value="F:hydrolase activity"/>
    <property type="evidence" value="ECO:0007669"/>
    <property type="project" value="UniProtKB-KW"/>
</dbReference>
<evidence type="ECO:0000259" key="2">
    <source>
        <dbReference type="Pfam" id="PF20434"/>
    </source>
</evidence>
<dbReference type="STRING" id="2656787.A0A370U0J5"/>
<dbReference type="Pfam" id="PF20434">
    <property type="entry name" value="BD-FAE"/>
    <property type="match status" value="1"/>
</dbReference>
<protein>
    <recommendedName>
        <fullName evidence="2">BD-FAE-like domain-containing protein</fullName>
    </recommendedName>
</protein>
<dbReference type="EMBL" id="NPIC01000001">
    <property type="protein sequence ID" value="RDL41302.1"/>
    <property type="molecule type" value="Genomic_DNA"/>
</dbReference>
<sequence>MDQIRTLQEKVGPSIFSVLGPTFKIYSPLLVANKERILAIPPKTESYGSHPRQALDVYLASDSSKTTTPILVFFYGGGFTTGEKITQTIDDGLLYHNLGTFFASHGVTTIIPDYRLVNVASKGHDAVFPSGGDDVSLVLKWVAKTFAGEGGKRDVFIMGNSAGGVHISTFLFESQYLEQRKSYIGGDAGITLKGAIELSAPFHFGQSVDENAEMLAGYFGTVADAGKHCPYVLLKEMGQRGESREDVAVPKILTLVGEWEPEQIPRGSDQFVELWKKTWGEGIESGVIAGHNHISPPCGLMAGEPAGEKWGEDVVKWIRG</sequence>
<dbReference type="InterPro" id="IPR029058">
    <property type="entry name" value="AB_hydrolase_fold"/>
</dbReference>
<name>A0A370U0J5_9HELO</name>
<dbReference type="Proteomes" id="UP000254866">
    <property type="component" value="Unassembled WGS sequence"/>
</dbReference>
<keyword evidence="1" id="KW-0378">Hydrolase</keyword>
<dbReference type="PANTHER" id="PTHR48081">
    <property type="entry name" value="AB HYDROLASE SUPERFAMILY PROTEIN C4A8.06C"/>
    <property type="match status" value="1"/>
</dbReference>
<accession>A0A370U0J5</accession>
<organism evidence="3 4">
    <name type="scientific">Venustampulla echinocandica</name>
    <dbReference type="NCBI Taxonomy" id="2656787"/>
    <lineage>
        <taxon>Eukaryota</taxon>
        <taxon>Fungi</taxon>
        <taxon>Dikarya</taxon>
        <taxon>Ascomycota</taxon>
        <taxon>Pezizomycotina</taxon>
        <taxon>Leotiomycetes</taxon>
        <taxon>Helotiales</taxon>
        <taxon>Pleuroascaceae</taxon>
        <taxon>Venustampulla</taxon>
    </lineage>
</organism>
<reference evidence="3 4" key="1">
    <citation type="journal article" date="2018" name="IMA Fungus">
        <title>IMA Genome-F 9: Draft genome sequence of Annulohypoxylon stygium, Aspergillus mulundensis, Berkeleyomyces basicola (syn. Thielaviopsis basicola), Ceratocystis smalleyi, two Cercospora beticola strains, Coleophoma cylindrospora, Fusarium fracticaudum, Phialophora cf. hyalina, and Morchella septimelata.</title>
        <authorList>
            <person name="Wingfield B.D."/>
            <person name="Bills G.F."/>
            <person name="Dong Y."/>
            <person name="Huang W."/>
            <person name="Nel W.J."/>
            <person name="Swalarsk-Parry B.S."/>
            <person name="Vaghefi N."/>
            <person name="Wilken P.M."/>
            <person name="An Z."/>
            <person name="de Beer Z.W."/>
            <person name="De Vos L."/>
            <person name="Chen L."/>
            <person name="Duong T.A."/>
            <person name="Gao Y."/>
            <person name="Hammerbacher A."/>
            <person name="Kikkert J.R."/>
            <person name="Li Y."/>
            <person name="Li H."/>
            <person name="Li K."/>
            <person name="Li Q."/>
            <person name="Liu X."/>
            <person name="Ma X."/>
            <person name="Naidoo K."/>
            <person name="Pethybridge S.J."/>
            <person name="Sun J."/>
            <person name="Steenkamp E.T."/>
            <person name="van der Nest M.A."/>
            <person name="van Wyk S."/>
            <person name="Wingfield M.J."/>
            <person name="Xiong C."/>
            <person name="Yue Q."/>
            <person name="Zhang X."/>
        </authorList>
    </citation>
    <scope>NUCLEOTIDE SEQUENCE [LARGE SCALE GENOMIC DNA]</scope>
    <source>
        <strain evidence="3 4">BP 5553</strain>
    </source>
</reference>
<feature type="domain" description="BD-FAE-like" evidence="2">
    <location>
        <begin position="55"/>
        <end position="171"/>
    </location>
</feature>
<dbReference type="AlphaFoldDB" id="A0A370U0J5"/>
<keyword evidence="4" id="KW-1185">Reference proteome</keyword>
<gene>
    <name evidence="3" type="ORF">BP5553_01281</name>
</gene>
<dbReference type="InterPro" id="IPR049492">
    <property type="entry name" value="BD-FAE-like_dom"/>
</dbReference>
<dbReference type="GeneID" id="43594130"/>
<dbReference type="InterPro" id="IPR050300">
    <property type="entry name" value="GDXG_lipolytic_enzyme"/>
</dbReference>
<proteinExistence type="predicted"/>
<comment type="caution">
    <text evidence="3">The sequence shown here is derived from an EMBL/GenBank/DDBJ whole genome shotgun (WGS) entry which is preliminary data.</text>
</comment>
<evidence type="ECO:0000313" key="3">
    <source>
        <dbReference type="EMBL" id="RDL41302.1"/>
    </source>
</evidence>
<dbReference type="RefSeq" id="XP_031873958.1">
    <property type="nucleotide sequence ID" value="XM_032009904.1"/>
</dbReference>
<dbReference type="SUPFAM" id="SSF53474">
    <property type="entry name" value="alpha/beta-Hydrolases"/>
    <property type="match status" value="1"/>
</dbReference>
<evidence type="ECO:0000256" key="1">
    <source>
        <dbReference type="ARBA" id="ARBA00022801"/>
    </source>
</evidence>
<dbReference type="OrthoDB" id="433474at2759"/>